<dbReference type="Gene3D" id="3.40.630.30">
    <property type="match status" value="1"/>
</dbReference>
<dbReference type="InterPro" id="IPR051016">
    <property type="entry name" value="Diverse_Substrate_AcTransf"/>
</dbReference>
<keyword evidence="6" id="KW-1185">Reference proteome</keyword>
<keyword evidence="3" id="KW-0012">Acyltransferase</keyword>
<dbReference type="Proteomes" id="UP000008460">
    <property type="component" value="Chromosome"/>
</dbReference>
<dbReference type="InterPro" id="IPR000182">
    <property type="entry name" value="GNAT_dom"/>
</dbReference>
<keyword evidence="2 5" id="KW-0808">Transferase</keyword>
<dbReference type="RefSeq" id="WP_013770041.1">
    <property type="nucleotide sequence ID" value="NC_015514.1"/>
</dbReference>
<dbReference type="HOGENOM" id="CLU_013985_41_2_11"/>
<evidence type="ECO:0000256" key="3">
    <source>
        <dbReference type="ARBA" id="ARBA00023315"/>
    </source>
</evidence>
<dbReference type="PANTHER" id="PTHR10545">
    <property type="entry name" value="DIAMINE N-ACETYLTRANSFERASE"/>
    <property type="match status" value="1"/>
</dbReference>
<dbReference type="STRING" id="590998.Celf_0874"/>
<dbReference type="PANTHER" id="PTHR10545:SF29">
    <property type="entry name" value="GH14572P-RELATED"/>
    <property type="match status" value="1"/>
</dbReference>
<dbReference type="CDD" id="cd04301">
    <property type="entry name" value="NAT_SF"/>
    <property type="match status" value="1"/>
</dbReference>
<dbReference type="PROSITE" id="PS51186">
    <property type="entry name" value="GNAT"/>
    <property type="match status" value="1"/>
</dbReference>
<dbReference type="EMBL" id="CP002666">
    <property type="protein sequence ID" value="AEE45012.1"/>
    <property type="molecule type" value="Genomic_DNA"/>
</dbReference>
<organism evidence="5 6">
    <name type="scientific">Cellulomonas fimi (strain ATCC 484 / DSM 20113 / JCM 1341 / CCUG 24087 / LMG 16345 / NBRC 15513 / NCIMB 8980 / NCTC 7547 / NRS-133)</name>
    <dbReference type="NCBI Taxonomy" id="590998"/>
    <lineage>
        <taxon>Bacteria</taxon>
        <taxon>Bacillati</taxon>
        <taxon>Actinomycetota</taxon>
        <taxon>Actinomycetes</taxon>
        <taxon>Micrococcales</taxon>
        <taxon>Cellulomonadaceae</taxon>
        <taxon>Cellulomonas</taxon>
    </lineage>
</organism>
<protein>
    <submittedName>
        <fullName evidence="5">GCN5-related N-acetyltransferase</fullName>
    </submittedName>
</protein>
<evidence type="ECO:0000256" key="1">
    <source>
        <dbReference type="ARBA" id="ARBA00008694"/>
    </source>
</evidence>
<comment type="similarity">
    <text evidence="1">Belongs to the acetyltransferase family.</text>
</comment>
<accession>F4H0N9</accession>
<evidence type="ECO:0000313" key="6">
    <source>
        <dbReference type="Proteomes" id="UP000008460"/>
    </source>
</evidence>
<dbReference type="KEGG" id="cfi:Celf_0874"/>
<dbReference type="AlphaFoldDB" id="F4H0N9"/>
<evidence type="ECO:0000313" key="5">
    <source>
        <dbReference type="EMBL" id="AEE45012.1"/>
    </source>
</evidence>
<evidence type="ECO:0000256" key="2">
    <source>
        <dbReference type="ARBA" id="ARBA00022679"/>
    </source>
</evidence>
<dbReference type="GO" id="GO:0008080">
    <property type="term" value="F:N-acetyltransferase activity"/>
    <property type="evidence" value="ECO:0007669"/>
    <property type="project" value="UniProtKB-ARBA"/>
</dbReference>
<dbReference type="FunFam" id="3.40.630.30:FF:000064">
    <property type="entry name" value="GNAT family acetyltransferase"/>
    <property type="match status" value="1"/>
</dbReference>
<dbReference type="SUPFAM" id="SSF55729">
    <property type="entry name" value="Acyl-CoA N-acyltransferases (Nat)"/>
    <property type="match status" value="1"/>
</dbReference>
<sequence length="172" mass="18538">MTTTLAGGAVLRAARPGDEPGILACIRELAEYEREPDAVETTEADLTAALFGETPAVFAHVVERDGAVVGIAVWFLSFSTWTGRHGIYLEDLYVRADQRGHGYGQALLCRLAATAVERGFARVDWAVLDWNAPSIAFYRSLGAFPMDDWTGYRLTGDALVTTARGGAGADRV</sequence>
<reference evidence="5 6" key="1">
    <citation type="submission" date="2011-04" db="EMBL/GenBank/DDBJ databases">
        <title>Complete sequence of Cellulomonas fimi ATCC 484.</title>
        <authorList>
            <consortium name="US DOE Joint Genome Institute"/>
            <person name="Lucas S."/>
            <person name="Han J."/>
            <person name="Lapidus A."/>
            <person name="Cheng J.-F."/>
            <person name="Goodwin L."/>
            <person name="Pitluck S."/>
            <person name="Peters L."/>
            <person name="Chertkov O."/>
            <person name="Detter J.C."/>
            <person name="Han C."/>
            <person name="Tapia R."/>
            <person name="Land M."/>
            <person name="Hauser L."/>
            <person name="Kyrpides N."/>
            <person name="Ivanova N."/>
            <person name="Ovchinnikova G."/>
            <person name="Pagani I."/>
            <person name="Mead D."/>
            <person name="Brumm P."/>
            <person name="Woyke T."/>
        </authorList>
    </citation>
    <scope>NUCLEOTIDE SEQUENCE [LARGE SCALE GENOMIC DNA]</scope>
    <source>
        <strain evidence="6">ATCC 484 / DSM 20113 / JCM 1341 / NBRC 15513 / NCIMB 8980 / NCTC 7547</strain>
    </source>
</reference>
<proteinExistence type="inferred from homology"/>
<gene>
    <name evidence="5" type="ordered locus">Celf_0874</name>
</gene>
<dbReference type="Pfam" id="PF00583">
    <property type="entry name" value="Acetyltransf_1"/>
    <property type="match status" value="1"/>
</dbReference>
<feature type="domain" description="N-acetyltransferase" evidence="4">
    <location>
        <begin position="9"/>
        <end position="164"/>
    </location>
</feature>
<dbReference type="InterPro" id="IPR016181">
    <property type="entry name" value="Acyl_CoA_acyltransferase"/>
</dbReference>
<name>F4H0N9_CELFA</name>
<dbReference type="eggNOG" id="COG1247">
    <property type="taxonomic scope" value="Bacteria"/>
</dbReference>
<evidence type="ECO:0000259" key="4">
    <source>
        <dbReference type="PROSITE" id="PS51186"/>
    </source>
</evidence>